<dbReference type="RefSeq" id="WP_085485602.1">
    <property type="nucleotide sequence ID" value="NZ_FXAY01000003.1"/>
</dbReference>
<dbReference type="EMBL" id="FXAY01000003">
    <property type="protein sequence ID" value="SMG35178.1"/>
    <property type="molecule type" value="Genomic_DNA"/>
</dbReference>
<keyword evidence="1" id="KW-1133">Transmembrane helix</keyword>
<sequence>MTTASAPATTTAPVRYLTKAVGGGLFVLFWAIAIVLWVLVGQFDDAGLRGFIADAGIVFAALGTASPFLATTRSLTIALGWGAVALGLFAFADLLHLTVIVYLLRMFVPLVAILAPVNKFVNGYRVFV</sequence>
<accession>A0A1X7K4N1</accession>
<protein>
    <submittedName>
        <fullName evidence="2">Uncharacterized protein</fullName>
    </submittedName>
</protein>
<dbReference type="OrthoDB" id="5118834at2"/>
<feature type="transmembrane region" description="Helical" evidence="1">
    <location>
        <begin position="51"/>
        <end position="69"/>
    </location>
</feature>
<keyword evidence="1" id="KW-0812">Transmembrane</keyword>
<feature type="transmembrane region" description="Helical" evidence="1">
    <location>
        <begin position="75"/>
        <end position="92"/>
    </location>
</feature>
<proteinExistence type="predicted"/>
<evidence type="ECO:0000313" key="3">
    <source>
        <dbReference type="Proteomes" id="UP000193244"/>
    </source>
</evidence>
<dbReference type="Proteomes" id="UP000193244">
    <property type="component" value="Unassembled WGS sequence"/>
</dbReference>
<dbReference type="STRING" id="150121.SAMN06296010_2027"/>
<organism evidence="2 3">
    <name type="scientific">Agreia pratensis</name>
    <dbReference type="NCBI Taxonomy" id="150121"/>
    <lineage>
        <taxon>Bacteria</taxon>
        <taxon>Bacillati</taxon>
        <taxon>Actinomycetota</taxon>
        <taxon>Actinomycetes</taxon>
        <taxon>Micrococcales</taxon>
        <taxon>Microbacteriaceae</taxon>
        <taxon>Agreia</taxon>
    </lineage>
</organism>
<name>A0A1X7K4N1_9MICO</name>
<reference evidence="3" key="1">
    <citation type="submission" date="2017-04" db="EMBL/GenBank/DDBJ databases">
        <authorList>
            <person name="Varghese N."/>
            <person name="Submissions S."/>
        </authorList>
    </citation>
    <scope>NUCLEOTIDE SEQUENCE [LARGE SCALE GENOMIC DNA]</scope>
    <source>
        <strain evidence="3">VKM Ac-2510</strain>
    </source>
</reference>
<keyword evidence="3" id="KW-1185">Reference proteome</keyword>
<evidence type="ECO:0000256" key="1">
    <source>
        <dbReference type="SAM" id="Phobius"/>
    </source>
</evidence>
<dbReference type="AlphaFoldDB" id="A0A1X7K4N1"/>
<feature type="transmembrane region" description="Helical" evidence="1">
    <location>
        <begin position="99"/>
        <end position="117"/>
    </location>
</feature>
<gene>
    <name evidence="2" type="ORF">SAMN06296010_2027</name>
</gene>
<keyword evidence="1" id="KW-0472">Membrane</keyword>
<evidence type="ECO:0000313" key="2">
    <source>
        <dbReference type="EMBL" id="SMG35178.1"/>
    </source>
</evidence>
<feature type="transmembrane region" description="Helical" evidence="1">
    <location>
        <begin position="20"/>
        <end position="39"/>
    </location>
</feature>